<sequence length="53" mass="5646">MRRAMYQNQLAQTGAGALVIGGLTLAGWWMAAAAAALVVVGVLCVRIGFRRER</sequence>
<feature type="transmembrane region" description="Helical" evidence="1">
    <location>
        <begin position="28"/>
        <end position="49"/>
    </location>
</feature>
<evidence type="ECO:0000313" key="3">
    <source>
        <dbReference type="Proteomes" id="UP001599542"/>
    </source>
</evidence>
<keyword evidence="1" id="KW-0812">Transmembrane</keyword>
<name>A0ABW6GWI7_9ACTN</name>
<protein>
    <submittedName>
        <fullName evidence="2">Uncharacterized protein</fullName>
    </submittedName>
</protein>
<keyword evidence="3" id="KW-1185">Reference proteome</keyword>
<reference evidence="2 3" key="1">
    <citation type="submission" date="2024-09" db="EMBL/GenBank/DDBJ databases">
        <title>The Natural Products Discovery Center: Release of the First 8490 Sequenced Strains for Exploring Actinobacteria Biosynthetic Diversity.</title>
        <authorList>
            <person name="Kalkreuter E."/>
            <person name="Kautsar S.A."/>
            <person name="Yang D."/>
            <person name="Bader C.D."/>
            <person name="Teijaro C.N."/>
            <person name="Fluegel L."/>
            <person name="Davis C.M."/>
            <person name="Simpson J.R."/>
            <person name="Lauterbach L."/>
            <person name="Steele A.D."/>
            <person name="Gui C."/>
            <person name="Meng S."/>
            <person name="Li G."/>
            <person name="Viehrig K."/>
            <person name="Ye F."/>
            <person name="Su P."/>
            <person name="Kiefer A.F."/>
            <person name="Nichols A."/>
            <person name="Cepeda A.J."/>
            <person name="Yan W."/>
            <person name="Fan B."/>
            <person name="Jiang Y."/>
            <person name="Adhikari A."/>
            <person name="Zheng C.-J."/>
            <person name="Schuster L."/>
            <person name="Cowan T.M."/>
            <person name="Smanski M.J."/>
            <person name="Chevrette M.G."/>
            <person name="De Carvalho L.P.S."/>
            <person name="Shen B."/>
        </authorList>
    </citation>
    <scope>NUCLEOTIDE SEQUENCE [LARGE SCALE GENOMIC DNA]</scope>
    <source>
        <strain evidence="2 3">NPDC058753</strain>
    </source>
</reference>
<organism evidence="2 3">
    <name type="scientific">Kitasatospora phosalacinea</name>
    <dbReference type="NCBI Taxonomy" id="2065"/>
    <lineage>
        <taxon>Bacteria</taxon>
        <taxon>Bacillati</taxon>
        <taxon>Actinomycetota</taxon>
        <taxon>Actinomycetes</taxon>
        <taxon>Kitasatosporales</taxon>
        <taxon>Streptomycetaceae</taxon>
        <taxon>Kitasatospora</taxon>
    </lineage>
</organism>
<gene>
    <name evidence="2" type="ORF">ACFW6T_33700</name>
</gene>
<dbReference type="EMBL" id="JBHYPX010000112">
    <property type="protein sequence ID" value="MFE1356929.1"/>
    <property type="molecule type" value="Genomic_DNA"/>
</dbReference>
<evidence type="ECO:0000256" key="1">
    <source>
        <dbReference type="SAM" id="Phobius"/>
    </source>
</evidence>
<keyword evidence="1" id="KW-0472">Membrane</keyword>
<dbReference type="RefSeq" id="WP_380564103.1">
    <property type="nucleotide sequence ID" value="NZ_JBHYPX010000112.1"/>
</dbReference>
<dbReference type="Proteomes" id="UP001599542">
    <property type="component" value="Unassembled WGS sequence"/>
</dbReference>
<proteinExistence type="predicted"/>
<evidence type="ECO:0000313" key="2">
    <source>
        <dbReference type="EMBL" id="MFE1356929.1"/>
    </source>
</evidence>
<accession>A0ABW6GWI7</accession>
<comment type="caution">
    <text evidence="2">The sequence shown here is derived from an EMBL/GenBank/DDBJ whole genome shotgun (WGS) entry which is preliminary data.</text>
</comment>
<keyword evidence="1" id="KW-1133">Transmembrane helix</keyword>